<dbReference type="Pfam" id="PF02714">
    <property type="entry name" value="RSN1_7TM"/>
    <property type="match status" value="1"/>
</dbReference>
<feature type="transmembrane region" description="Helical" evidence="9">
    <location>
        <begin position="916"/>
        <end position="933"/>
    </location>
</feature>
<evidence type="ECO:0000256" key="8">
    <source>
        <dbReference type="SAM" id="MobiDB-lite"/>
    </source>
</evidence>
<dbReference type="EMBL" id="JALLPJ020001410">
    <property type="protein sequence ID" value="KAL3764970.1"/>
    <property type="molecule type" value="Genomic_DNA"/>
</dbReference>
<dbReference type="PANTHER" id="PTHR13018:SF5">
    <property type="entry name" value="RE44586P"/>
    <property type="match status" value="1"/>
</dbReference>
<keyword evidence="6 9" id="KW-0472">Membrane</keyword>
<feature type="transmembrane region" description="Helical" evidence="9">
    <location>
        <begin position="722"/>
        <end position="748"/>
    </location>
</feature>
<sequence length="1211" mass="136288">MNETIASAESTAAETAVQVPQWMIELHQYRKQLFLRVIEPIIESIVGPSTSIHENELSYSSIYESDYEFTTQPYHQKSHADPLHRRLGFLPSYVEDASSFHATSMSFATLTMMYIFMVIILLVFLSCFYHNQKTSPLFVSPRRHRLPKLTPPPLPVDGAFSWVKICLFISDEEIIQKVGFDALIFLRFHRLALRCIVKMSVFSFLVLMPLNFTGGGRAKANDLKGYVDSLLFTDFLRFSMANISSGSNLLWIHCIGAYLLTIIVIKELLTEYNAYSSIRHRYLLSKEPHLRTVLVSNIPRHLRSPRKIGTYFRHVYPEAVKSVTICQNLITLETMVAERTSVLAQIEKELLVLCRYEKRNLLARDHLTHKITSAFRTCNLCEKIGVVDEAQERISKLYVRLEEMNKLIEEEQSRRRRVMRYMDKMSSGEGREDIDYTLASAFDARDSPAWKHALINRSNHAAASAENSHNSAYRPPTIGAPRNSNGTVSKKKCSESGIVDVNLQASDGDQHAMPAPTTFAQKAKSAKAKEAIKKYSGTIRDGSLFGRSLTDLTQLTEQQVRQFGSIENHLNEVTDKAFVVMRTYTASTIAIQSMHSSKPGSMEVSTAPEPRDILWENIYFSKGARRTREFVAEFLCLFINAFYVVPVALVSLLVSESALISISPRLNQLDKASAIFSAAIATVQPMCLVGIQMLLPPLFIRISQAEGILSFSEAQMKAFSRYFMFQVLNIFLVTSIAGSIFDTLAIVLETPESAFEMLGNSLPRLSSFFVSFVTIKTFIGLGVEISRIVSIMQAAALLIIFPNSTLRAKRSTRLGMRAIDDPGWFMYHKVLAQDMLVVVISVVFAVVAPIVLVPCALFCFVSRIIWTHQFLYVYESAFETGGLFWPKIFRRFVFGLLIAQATITGQFILKDARHEAYATIALMFLTYFFLRSTRARYDSTTKNLPLEVATVMDVSMGHDEEVKQQRRNKMNEQTANAAQKAPQNSTRQSNTLSYEDDDSLGNLIGDSDPFEFAYVQPVIRATSHARPEQPFPPEQLGRQEVLFGSSAGSTVGLIGEEAVYDESATVRVKCHNQQDRKLLNRWWKDQVRRHGHQRLFHILIGEESGTLTCQEMPPPTVDRNGLLLSECSNACKLKNIGRDKLASPSQATIPPFVISSFPSHDRHIDIQYPTNNGPIAFAPPAPIPPNPFILDLISFGTVLFVATVIPEKNAD</sequence>
<evidence type="ECO:0000256" key="9">
    <source>
        <dbReference type="SAM" id="Phobius"/>
    </source>
</evidence>
<feature type="transmembrane region" description="Helical" evidence="9">
    <location>
        <begin position="191"/>
        <end position="212"/>
    </location>
</feature>
<feature type="domain" description="CSC1/OSCA1-like cytosolic" evidence="12">
    <location>
        <begin position="569"/>
        <end position="617"/>
    </location>
</feature>
<evidence type="ECO:0000256" key="1">
    <source>
        <dbReference type="ARBA" id="ARBA00004141"/>
    </source>
</evidence>
<feature type="compositionally biased region" description="Low complexity" evidence="8">
    <location>
        <begin position="462"/>
        <end position="472"/>
    </location>
</feature>
<feature type="transmembrane region" description="Helical" evidence="9">
    <location>
        <begin position="674"/>
        <end position="695"/>
    </location>
</feature>
<dbReference type="Pfam" id="PF13967">
    <property type="entry name" value="RSN1_TM"/>
    <property type="match status" value="1"/>
</dbReference>
<keyword evidence="5 9" id="KW-1133">Transmembrane helix</keyword>
<keyword evidence="3" id="KW-0813">Transport</keyword>
<evidence type="ECO:0000259" key="10">
    <source>
        <dbReference type="Pfam" id="PF02714"/>
    </source>
</evidence>
<reference evidence="13 14" key="1">
    <citation type="submission" date="2024-10" db="EMBL/GenBank/DDBJ databases">
        <title>Updated reference genomes for cyclostephanoid diatoms.</title>
        <authorList>
            <person name="Roberts W.R."/>
            <person name="Alverson A.J."/>
        </authorList>
    </citation>
    <scope>NUCLEOTIDE SEQUENCE [LARGE SCALE GENOMIC DNA]</scope>
    <source>
        <strain evidence="13 14">AJA010-31</strain>
    </source>
</reference>
<evidence type="ECO:0000256" key="3">
    <source>
        <dbReference type="ARBA" id="ARBA00022448"/>
    </source>
</evidence>
<evidence type="ECO:0000256" key="5">
    <source>
        <dbReference type="ARBA" id="ARBA00022989"/>
    </source>
</evidence>
<comment type="similarity">
    <text evidence="2">Belongs to the CSC1 (TC 1.A.17) family.</text>
</comment>
<dbReference type="InterPro" id="IPR045122">
    <property type="entry name" value="Csc1-like"/>
</dbReference>
<protein>
    <recommendedName>
        <fullName evidence="15">CSC1/OSCA1-like 7TM region domain-containing protein</fullName>
    </recommendedName>
</protein>
<proteinExistence type="inferred from homology"/>
<feature type="transmembrane region" description="Helical" evidence="9">
    <location>
        <begin position="630"/>
        <end position="654"/>
    </location>
</feature>
<evidence type="ECO:0000313" key="14">
    <source>
        <dbReference type="Proteomes" id="UP001530400"/>
    </source>
</evidence>
<accession>A0ABD3MWY6</accession>
<evidence type="ECO:0000313" key="13">
    <source>
        <dbReference type="EMBL" id="KAL3764970.1"/>
    </source>
</evidence>
<dbReference type="Proteomes" id="UP001530400">
    <property type="component" value="Unassembled WGS sequence"/>
</dbReference>
<evidence type="ECO:0000256" key="7">
    <source>
        <dbReference type="SAM" id="Coils"/>
    </source>
</evidence>
<name>A0ABD3MWY6_9STRA</name>
<feature type="transmembrane region" description="Helical" evidence="9">
    <location>
        <begin position="888"/>
        <end position="909"/>
    </location>
</feature>
<keyword evidence="4 9" id="KW-0812">Transmembrane</keyword>
<keyword evidence="7" id="KW-0175">Coiled coil</keyword>
<feature type="transmembrane region" description="Helical" evidence="9">
    <location>
        <begin position="836"/>
        <end position="866"/>
    </location>
</feature>
<dbReference type="Pfam" id="PF14703">
    <property type="entry name" value="PHM7_cyt"/>
    <property type="match status" value="2"/>
</dbReference>
<feature type="transmembrane region" description="Helical" evidence="9">
    <location>
        <begin position="249"/>
        <end position="269"/>
    </location>
</feature>
<feature type="transmembrane region" description="Helical" evidence="9">
    <location>
        <begin position="107"/>
        <end position="129"/>
    </location>
</feature>
<evidence type="ECO:0000259" key="12">
    <source>
        <dbReference type="Pfam" id="PF14703"/>
    </source>
</evidence>
<feature type="domain" description="CSC1/OSCA1-like N-terminal transmembrane" evidence="11">
    <location>
        <begin position="114"/>
        <end position="267"/>
    </location>
</feature>
<evidence type="ECO:0000256" key="2">
    <source>
        <dbReference type="ARBA" id="ARBA00007779"/>
    </source>
</evidence>
<feature type="region of interest" description="Disordered" evidence="8">
    <location>
        <begin position="963"/>
        <end position="998"/>
    </location>
</feature>
<evidence type="ECO:0008006" key="15">
    <source>
        <dbReference type="Google" id="ProtNLM"/>
    </source>
</evidence>
<evidence type="ECO:0000256" key="4">
    <source>
        <dbReference type="ARBA" id="ARBA00022692"/>
    </source>
</evidence>
<feature type="domain" description="CSC1/OSCA1-like 7TM region" evidence="10">
    <location>
        <begin position="628"/>
        <end position="907"/>
    </location>
</feature>
<dbReference type="InterPro" id="IPR027815">
    <property type="entry name" value="CSC1/OSCA1-like_cyt"/>
</dbReference>
<dbReference type="InterPro" id="IPR003864">
    <property type="entry name" value="CSC1/OSCA1-like_7TM"/>
</dbReference>
<evidence type="ECO:0000259" key="11">
    <source>
        <dbReference type="Pfam" id="PF13967"/>
    </source>
</evidence>
<comment type="caution">
    <text evidence="13">The sequence shown here is derived from an EMBL/GenBank/DDBJ whole genome shotgun (WGS) entry which is preliminary data.</text>
</comment>
<gene>
    <name evidence="13" type="ORF">ACHAWO_000196</name>
</gene>
<comment type="subcellular location">
    <subcellularLocation>
        <location evidence="1">Membrane</location>
        <topology evidence="1">Multi-pass membrane protein</topology>
    </subcellularLocation>
</comment>
<feature type="transmembrane region" description="Helical" evidence="9">
    <location>
        <begin position="768"/>
        <end position="801"/>
    </location>
</feature>
<organism evidence="13 14">
    <name type="scientific">Cyclotella atomus</name>
    <dbReference type="NCBI Taxonomy" id="382360"/>
    <lineage>
        <taxon>Eukaryota</taxon>
        <taxon>Sar</taxon>
        <taxon>Stramenopiles</taxon>
        <taxon>Ochrophyta</taxon>
        <taxon>Bacillariophyta</taxon>
        <taxon>Coscinodiscophyceae</taxon>
        <taxon>Thalassiosirophycidae</taxon>
        <taxon>Stephanodiscales</taxon>
        <taxon>Stephanodiscaceae</taxon>
        <taxon>Cyclotella</taxon>
    </lineage>
</organism>
<feature type="coiled-coil region" evidence="7">
    <location>
        <begin position="387"/>
        <end position="414"/>
    </location>
</feature>
<dbReference type="PANTHER" id="PTHR13018">
    <property type="entry name" value="PROBABLE MEMBRANE PROTEIN DUF221-RELATED"/>
    <property type="match status" value="1"/>
</dbReference>
<keyword evidence="14" id="KW-1185">Reference proteome</keyword>
<feature type="compositionally biased region" description="Polar residues" evidence="8">
    <location>
        <begin position="971"/>
        <end position="993"/>
    </location>
</feature>
<feature type="region of interest" description="Disordered" evidence="8">
    <location>
        <begin position="462"/>
        <end position="490"/>
    </location>
</feature>
<evidence type="ECO:0000256" key="6">
    <source>
        <dbReference type="ARBA" id="ARBA00023136"/>
    </source>
</evidence>
<feature type="domain" description="CSC1/OSCA1-like cytosolic" evidence="12">
    <location>
        <begin position="291"/>
        <end position="411"/>
    </location>
</feature>
<dbReference type="InterPro" id="IPR032880">
    <property type="entry name" value="CSC1/OSCA1-like_N"/>
</dbReference>
<dbReference type="AlphaFoldDB" id="A0ABD3MWY6"/>
<dbReference type="GO" id="GO:0016020">
    <property type="term" value="C:membrane"/>
    <property type="evidence" value="ECO:0007669"/>
    <property type="project" value="UniProtKB-SubCell"/>
</dbReference>